<sequence length="11" mass="1309">MSQPVVLFKLF</sequence>
<organism evidence="1">
    <name type="scientific">Anguilla anguilla</name>
    <name type="common">European freshwater eel</name>
    <name type="synonym">Muraena anguilla</name>
    <dbReference type="NCBI Taxonomy" id="7936"/>
    <lineage>
        <taxon>Eukaryota</taxon>
        <taxon>Metazoa</taxon>
        <taxon>Chordata</taxon>
        <taxon>Craniata</taxon>
        <taxon>Vertebrata</taxon>
        <taxon>Euteleostomi</taxon>
        <taxon>Actinopterygii</taxon>
        <taxon>Neopterygii</taxon>
        <taxon>Teleostei</taxon>
        <taxon>Anguilliformes</taxon>
        <taxon>Anguillidae</taxon>
        <taxon>Anguilla</taxon>
    </lineage>
</organism>
<accession>A0A0E9QAR2</accession>
<evidence type="ECO:0000313" key="1">
    <source>
        <dbReference type="EMBL" id="JAH13622.1"/>
    </source>
</evidence>
<name>A0A0E9QAR2_ANGAN</name>
<reference evidence="1" key="1">
    <citation type="submission" date="2014-11" db="EMBL/GenBank/DDBJ databases">
        <authorList>
            <person name="Amaro Gonzalez C."/>
        </authorList>
    </citation>
    <scope>NUCLEOTIDE SEQUENCE</scope>
</reference>
<reference evidence="1" key="2">
    <citation type="journal article" date="2015" name="Fish Shellfish Immunol.">
        <title>Early steps in the European eel (Anguilla anguilla)-Vibrio vulnificus interaction in the gills: Role of the RtxA13 toxin.</title>
        <authorList>
            <person name="Callol A."/>
            <person name="Pajuelo D."/>
            <person name="Ebbesson L."/>
            <person name="Teles M."/>
            <person name="MacKenzie S."/>
            <person name="Amaro C."/>
        </authorList>
    </citation>
    <scope>NUCLEOTIDE SEQUENCE</scope>
</reference>
<protein>
    <submittedName>
        <fullName evidence="1">Uncharacterized protein</fullName>
    </submittedName>
</protein>
<dbReference type="EMBL" id="GBXM01094955">
    <property type="protein sequence ID" value="JAH13622.1"/>
    <property type="molecule type" value="Transcribed_RNA"/>
</dbReference>
<proteinExistence type="predicted"/>